<keyword evidence="3 7" id="KW-0812">Transmembrane</keyword>
<accession>A0A0Q9Z1B8</accession>
<dbReference type="EMBL" id="LKAJ01000001">
    <property type="protein sequence ID" value="KRG22849.1"/>
    <property type="molecule type" value="Genomic_DNA"/>
</dbReference>
<reference evidence="9" key="1">
    <citation type="submission" date="2015-09" db="EMBL/GenBank/DDBJ databases">
        <title>Draft Genome Sequences of Two Novel Amoeba-resistant Intranuclear Bacteria, Candidatus Berkiella cookevillensis and Candidatus Berkiella aquae.</title>
        <authorList>
            <person name="Mehari Y.T."/>
            <person name="Arivett B.A."/>
            <person name="Farone A.L."/>
            <person name="Gunderson J.H."/>
            <person name="Farone M.B."/>
        </authorList>
    </citation>
    <scope>NUCLEOTIDE SEQUENCE [LARGE SCALE GENOMIC DNA]</scope>
    <source>
        <strain evidence="9">HT99</strain>
    </source>
</reference>
<evidence type="ECO:0000313" key="10">
    <source>
        <dbReference type="EMBL" id="MCS5711791.1"/>
    </source>
</evidence>
<evidence type="ECO:0000256" key="5">
    <source>
        <dbReference type="ARBA" id="ARBA00023136"/>
    </source>
</evidence>
<evidence type="ECO:0000313" key="9">
    <source>
        <dbReference type="EMBL" id="KRG22849.1"/>
    </source>
</evidence>
<dbReference type="InterPro" id="IPR002898">
    <property type="entry name" value="MotA_ExbB_proton_chnl"/>
</dbReference>
<dbReference type="RefSeq" id="WP_075065024.1">
    <property type="nucleotide sequence ID" value="NZ_LKAJ02000001.1"/>
</dbReference>
<evidence type="ECO:0000259" key="8">
    <source>
        <dbReference type="Pfam" id="PF01618"/>
    </source>
</evidence>
<feature type="transmembrane region" description="Helical" evidence="7">
    <location>
        <begin position="113"/>
        <end position="136"/>
    </location>
</feature>
<evidence type="ECO:0000256" key="2">
    <source>
        <dbReference type="ARBA" id="ARBA00022475"/>
    </source>
</evidence>
<keyword evidence="5 7" id="KW-0472">Membrane</keyword>
<comment type="caution">
    <text evidence="9">The sequence shown here is derived from an EMBL/GenBank/DDBJ whole genome shotgun (WGS) entry which is preliminary data.</text>
</comment>
<feature type="transmembrane region" description="Helical" evidence="7">
    <location>
        <begin position="6"/>
        <end position="27"/>
    </location>
</feature>
<feature type="domain" description="MotA/TolQ/ExbB proton channel" evidence="8">
    <location>
        <begin position="68"/>
        <end position="185"/>
    </location>
</feature>
<protein>
    <submittedName>
        <fullName evidence="9">Biopolymer transport protein ExbB</fullName>
    </submittedName>
    <submittedName>
        <fullName evidence="10">MotA/TolQ/ExbB proton channel family protein</fullName>
    </submittedName>
</protein>
<evidence type="ECO:0000256" key="4">
    <source>
        <dbReference type="ARBA" id="ARBA00022989"/>
    </source>
</evidence>
<sequence>MVDLLLAGGWLMFVLLGCSIIALTIIVERMWVLKERKIAPADLVQHVLKSLVLREAKPLKLSELANSSPLGLILSRGLQHSEQGVSVMRARMEDQGRQVIIELERYLNTLGSIASAAPLLGLLGTVLGMIQIFAVLGGTPDPQALAGGIAQALLTTAFGLFIAIPCLLFHRYFRRRIDEFAIKLEKESQKLVDGLKAIAPAIVARRMDQVEN</sequence>
<evidence type="ECO:0000256" key="7">
    <source>
        <dbReference type="SAM" id="Phobius"/>
    </source>
</evidence>
<reference evidence="10" key="2">
    <citation type="journal article" date="2016" name="Genome Announc.">
        <title>Draft Genome Sequences of Two Novel Amoeba-Resistant Intranuclear Bacteria, 'Candidatus Berkiella cookevillensis' and 'Candidatus Berkiella aquae'.</title>
        <authorList>
            <person name="Mehari Y.T."/>
            <person name="Arivett B.A."/>
            <person name="Farone A.L."/>
            <person name="Gunderson J.H."/>
            <person name="Farone M.B."/>
        </authorList>
    </citation>
    <scope>NUCLEOTIDE SEQUENCE</scope>
    <source>
        <strain evidence="10">HT99</strain>
    </source>
</reference>
<dbReference type="GO" id="GO:0017038">
    <property type="term" value="P:protein import"/>
    <property type="evidence" value="ECO:0007669"/>
    <property type="project" value="TreeGrafter"/>
</dbReference>
<keyword evidence="2" id="KW-1003">Cell membrane</keyword>
<dbReference type="Proteomes" id="UP000051497">
    <property type="component" value="Unassembled WGS sequence"/>
</dbReference>
<comment type="similarity">
    <text evidence="6">Belongs to the exbB/tolQ family.</text>
</comment>
<keyword evidence="6" id="KW-0653">Protein transport</keyword>
<evidence type="ECO:0000256" key="1">
    <source>
        <dbReference type="ARBA" id="ARBA00004651"/>
    </source>
</evidence>
<dbReference type="GO" id="GO:0005886">
    <property type="term" value="C:plasma membrane"/>
    <property type="evidence" value="ECO:0007669"/>
    <property type="project" value="UniProtKB-SubCell"/>
</dbReference>
<evidence type="ECO:0000256" key="3">
    <source>
        <dbReference type="ARBA" id="ARBA00022692"/>
    </source>
</evidence>
<organism evidence="9">
    <name type="scientific">Candidatus Berkiella aquae</name>
    <dbReference type="NCBI Taxonomy" id="295108"/>
    <lineage>
        <taxon>Bacteria</taxon>
        <taxon>Pseudomonadati</taxon>
        <taxon>Pseudomonadota</taxon>
        <taxon>Gammaproteobacteria</taxon>
        <taxon>Candidatus Berkiellales</taxon>
        <taxon>Candidatus Berkiellaceae</taxon>
        <taxon>Candidatus Berkiella</taxon>
    </lineage>
</organism>
<dbReference type="PANTHER" id="PTHR30625:SF11">
    <property type="entry name" value="MOTA_TOLQ_EXBB PROTON CHANNEL DOMAIN-CONTAINING PROTEIN"/>
    <property type="match status" value="1"/>
</dbReference>
<keyword evidence="4 7" id="KW-1133">Transmembrane helix</keyword>
<dbReference type="AlphaFoldDB" id="A0A0Q9Z1B8"/>
<feature type="transmembrane region" description="Helical" evidence="7">
    <location>
        <begin position="148"/>
        <end position="169"/>
    </location>
</feature>
<comment type="subcellular location">
    <subcellularLocation>
        <location evidence="1">Cell membrane</location>
        <topology evidence="1">Multi-pass membrane protein</topology>
    </subcellularLocation>
    <subcellularLocation>
        <location evidence="6">Membrane</location>
        <topology evidence="6">Multi-pass membrane protein</topology>
    </subcellularLocation>
</comment>
<name>A0A0Q9Z1B8_9GAMM</name>
<reference evidence="10" key="3">
    <citation type="submission" date="2021-06" db="EMBL/GenBank/DDBJ databases">
        <title>Genomic Description and Analysis of Intracellular Bacteria, Candidatus Berkiella cookevillensis and Candidatus Berkiella aquae.</title>
        <authorList>
            <person name="Kidane D.T."/>
            <person name="Mehari Y.T."/>
            <person name="Rice F.C."/>
            <person name="Arivett B.A."/>
            <person name="Farone A.L."/>
            <person name="Berk S.G."/>
            <person name="Farone M.B."/>
        </authorList>
    </citation>
    <scope>NUCLEOTIDE SEQUENCE</scope>
    <source>
        <strain evidence="10">HT99</strain>
    </source>
</reference>
<dbReference type="EMBL" id="LKAJ02000001">
    <property type="protein sequence ID" value="MCS5711791.1"/>
    <property type="molecule type" value="Genomic_DNA"/>
</dbReference>
<proteinExistence type="inferred from homology"/>
<evidence type="ECO:0000313" key="11">
    <source>
        <dbReference type="Proteomes" id="UP000051497"/>
    </source>
</evidence>
<dbReference type="OrthoDB" id="4045at2"/>
<gene>
    <name evidence="9" type="primary">exbB_1</name>
    <name evidence="9" type="ORF">HT99x_00390</name>
    <name evidence="10" type="ORF">HT99x_010145</name>
</gene>
<dbReference type="PANTHER" id="PTHR30625">
    <property type="entry name" value="PROTEIN TOLQ"/>
    <property type="match status" value="1"/>
</dbReference>
<keyword evidence="11" id="KW-1185">Reference proteome</keyword>
<keyword evidence="6" id="KW-0813">Transport</keyword>
<dbReference type="InterPro" id="IPR050790">
    <property type="entry name" value="ExbB/TolQ_transport"/>
</dbReference>
<evidence type="ECO:0000256" key="6">
    <source>
        <dbReference type="RuleBase" id="RU004057"/>
    </source>
</evidence>
<dbReference type="STRING" id="295108.HT99x_00390"/>
<dbReference type="Pfam" id="PF01618">
    <property type="entry name" value="MotA_ExbB"/>
    <property type="match status" value="1"/>
</dbReference>